<name>A0A371FVQ1_MUCPR</name>
<dbReference type="AlphaFoldDB" id="A0A371FVQ1"/>
<evidence type="ECO:0008006" key="3">
    <source>
        <dbReference type="Google" id="ProtNLM"/>
    </source>
</evidence>
<proteinExistence type="predicted"/>
<evidence type="ECO:0000313" key="1">
    <source>
        <dbReference type="EMBL" id="RDX82404.1"/>
    </source>
</evidence>
<dbReference type="InterPro" id="IPR052160">
    <property type="entry name" value="Gypsy_RT_Integrase-like"/>
</dbReference>
<dbReference type="OrthoDB" id="1424201at2759"/>
<sequence>MTSPWPFYMWGVEILGPFSLTLEQVKFLLVVVDYFTKWVEVELVATISVERVKRFYWKTIICRFGLPIIIMRLSNPSLRSSILIAMGKQRQQTELYLKDCISDLKRRKRSCYRCFGHIIPHSTTQETPFCLTFGMDAMIPVEEEREMAHIREYAVKARVTRRYKSTCSLALFKRMT</sequence>
<dbReference type="Gene3D" id="3.30.420.10">
    <property type="entry name" value="Ribonuclease H-like superfamily/Ribonuclease H"/>
    <property type="match status" value="1"/>
</dbReference>
<dbReference type="STRING" id="157652.A0A371FVQ1"/>
<dbReference type="Proteomes" id="UP000257109">
    <property type="component" value="Unassembled WGS sequence"/>
</dbReference>
<dbReference type="PANTHER" id="PTHR47266">
    <property type="entry name" value="ENDONUCLEASE-RELATED"/>
    <property type="match status" value="1"/>
</dbReference>
<gene>
    <name evidence="1" type="ORF">CR513_36806</name>
</gene>
<feature type="non-terminal residue" evidence="1">
    <location>
        <position position="1"/>
    </location>
</feature>
<protein>
    <recommendedName>
        <fullName evidence="3">Integrase catalytic domain-containing protein</fullName>
    </recommendedName>
</protein>
<comment type="caution">
    <text evidence="1">The sequence shown here is derived from an EMBL/GenBank/DDBJ whole genome shotgun (WGS) entry which is preliminary data.</text>
</comment>
<accession>A0A371FVQ1</accession>
<reference evidence="1" key="1">
    <citation type="submission" date="2018-05" db="EMBL/GenBank/DDBJ databases">
        <title>Draft genome of Mucuna pruriens seed.</title>
        <authorList>
            <person name="Nnadi N.E."/>
            <person name="Vos R."/>
            <person name="Hasami M.H."/>
            <person name="Devisetty U.K."/>
            <person name="Aguiy J.C."/>
        </authorList>
    </citation>
    <scope>NUCLEOTIDE SEQUENCE [LARGE SCALE GENOMIC DNA]</scope>
    <source>
        <strain evidence="1">JCA_2017</strain>
    </source>
</reference>
<dbReference type="InterPro" id="IPR036397">
    <property type="entry name" value="RNaseH_sf"/>
</dbReference>
<evidence type="ECO:0000313" key="2">
    <source>
        <dbReference type="Proteomes" id="UP000257109"/>
    </source>
</evidence>
<dbReference type="GO" id="GO:0003676">
    <property type="term" value="F:nucleic acid binding"/>
    <property type="evidence" value="ECO:0007669"/>
    <property type="project" value="InterPro"/>
</dbReference>
<dbReference type="InterPro" id="IPR012337">
    <property type="entry name" value="RNaseH-like_sf"/>
</dbReference>
<dbReference type="SUPFAM" id="SSF53098">
    <property type="entry name" value="Ribonuclease H-like"/>
    <property type="match status" value="1"/>
</dbReference>
<organism evidence="1 2">
    <name type="scientific">Mucuna pruriens</name>
    <name type="common">Velvet bean</name>
    <name type="synonym">Dolichos pruriens</name>
    <dbReference type="NCBI Taxonomy" id="157652"/>
    <lineage>
        <taxon>Eukaryota</taxon>
        <taxon>Viridiplantae</taxon>
        <taxon>Streptophyta</taxon>
        <taxon>Embryophyta</taxon>
        <taxon>Tracheophyta</taxon>
        <taxon>Spermatophyta</taxon>
        <taxon>Magnoliopsida</taxon>
        <taxon>eudicotyledons</taxon>
        <taxon>Gunneridae</taxon>
        <taxon>Pentapetalae</taxon>
        <taxon>rosids</taxon>
        <taxon>fabids</taxon>
        <taxon>Fabales</taxon>
        <taxon>Fabaceae</taxon>
        <taxon>Papilionoideae</taxon>
        <taxon>50 kb inversion clade</taxon>
        <taxon>NPAAA clade</taxon>
        <taxon>indigoferoid/millettioid clade</taxon>
        <taxon>Phaseoleae</taxon>
        <taxon>Mucuna</taxon>
    </lineage>
</organism>
<keyword evidence="2" id="KW-1185">Reference proteome</keyword>
<dbReference type="EMBL" id="QJKJ01007646">
    <property type="protein sequence ID" value="RDX82404.1"/>
    <property type="molecule type" value="Genomic_DNA"/>
</dbReference>